<keyword evidence="2" id="KW-1185">Reference proteome</keyword>
<organism evidence="1 2">
    <name type="scientific">Halodesulfovibrio spirochaetisodalis</name>
    <dbReference type="NCBI Taxonomy" id="1560234"/>
    <lineage>
        <taxon>Bacteria</taxon>
        <taxon>Pseudomonadati</taxon>
        <taxon>Thermodesulfobacteriota</taxon>
        <taxon>Desulfovibrionia</taxon>
        <taxon>Desulfovibrionales</taxon>
        <taxon>Desulfovibrionaceae</taxon>
        <taxon>Halodesulfovibrio</taxon>
    </lineage>
</organism>
<dbReference type="Proteomes" id="UP000091979">
    <property type="component" value="Unassembled WGS sequence"/>
</dbReference>
<dbReference type="STRING" id="1560234.SP90_09385"/>
<name>A0A1B7XCE2_9BACT</name>
<accession>A0A1B7XCE2</accession>
<dbReference type="OrthoDB" id="5464898at2"/>
<dbReference type="AlphaFoldDB" id="A0A1B7XCE2"/>
<sequence>MQTDDTTLSNLHPLFTRLSGQVVWLLMEEHEASDEDLNAFMDAVMEWRTEHLKTMRALVEDRCLYLEITIDHIEHLADKQQACATCEKLRGKIIAASHPDFIRMLPPYSLGCRCRGKILTATELPENPEFLTPEDCPTHSFMCPTGWFLDYPWANKANLASKSS</sequence>
<reference evidence="1 2" key="1">
    <citation type="submission" date="2015-01" db="EMBL/GenBank/DDBJ databases">
        <title>Desulfovibrio sp. JC271 draft genome sequence.</title>
        <authorList>
            <person name="Shivani Y."/>
            <person name="Subhash Y."/>
            <person name="Sasikala C."/>
            <person name="Ramana C.V."/>
        </authorList>
    </citation>
    <scope>NUCLEOTIDE SEQUENCE [LARGE SCALE GENOMIC DNA]</scope>
    <source>
        <strain evidence="1 2">JC271</strain>
    </source>
</reference>
<dbReference type="EMBL" id="JXMS01000014">
    <property type="protein sequence ID" value="OBQ51584.1"/>
    <property type="molecule type" value="Genomic_DNA"/>
</dbReference>
<dbReference type="RefSeq" id="WP_066854918.1">
    <property type="nucleotide sequence ID" value="NZ_JXMS01000014.1"/>
</dbReference>
<evidence type="ECO:0000313" key="2">
    <source>
        <dbReference type="Proteomes" id="UP000091979"/>
    </source>
</evidence>
<proteinExistence type="predicted"/>
<dbReference type="PATRIC" id="fig|1560234.3.peg.707"/>
<comment type="caution">
    <text evidence="1">The sequence shown here is derived from an EMBL/GenBank/DDBJ whole genome shotgun (WGS) entry which is preliminary data.</text>
</comment>
<evidence type="ECO:0000313" key="1">
    <source>
        <dbReference type="EMBL" id="OBQ51584.1"/>
    </source>
</evidence>
<gene>
    <name evidence="1" type="ORF">SP90_09385</name>
</gene>
<evidence type="ECO:0008006" key="3">
    <source>
        <dbReference type="Google" id="ProtNLM"/>
    </source>
</evidence>
<protein>
    <recommendedName>
        <fullName evidence="3">Phage head morphogenesis domain-containing protein</fullName>
    </recommendedName>
</protein>